<evidence type="ECO:0000256" key="3">
    <source>
        <dbReference type="SAM" id="MobiDB-lite"/>
    </source>
</evidence>
<accession>A0A6A4V4G7</accession>
<feature type="compositionally biased region" description="Low complexity" evidence="3">
    <location>
        <begin position="1439"/>
        <end position="1449"/>
    </location>
</feature>
<feature type="domain" description="RanBD1" evidence="4">
    <location>
        <begin position="1576"/>
        <end position="1712"/>
    </location>
</feature>
<evidence type="ECO:0000256" key="2">
    <source>
        <dbReference type="PROSITE-ProRule" id="PRU00339"/>
    </source>
</evidence>
<dbReference type="CDD" id="cd13176">
    <property type="entry name" value="RanBD_RanBP2-like"/>
    <property type="match status" value="1"/>
</dbReference>
<feature type="compositionally biased region" description="Low complexity" evidence="3">
    <location>
        <begin position="1975"/>
        <end position="1995"/>
    </location>
</feature>
<feature type="compositionally biased region" description="Low complexity" evidence="3">
    <location>
        <begin position="2582"/>
        <end position="2593"/>
    </location>
</feature>
<feature type="compositionally biased region" description="Gly residues" evidence="3">
    <location>
        <begin position="2420"/>
        <end position="2430"/>
    </location>
</feature>
<keyword evidence="2" id="KW-0802">TPR repeat</keyword>
<gene>
    <name evidence="5" type="primary">RGPD4</name>
    <name evidence="5" type="ORF">FJT64_012282</name>
</gene>
<feature type="domain" description="RanBD1" evidence="4">
    <location>
        <begin position="1821"/>
        <end position="1955"/>
    </location>
</feature>
<dbReference type="OrthoDB" id="6356316at2759"/>
<dbReference type="PROSITE" id="PS50196">
    <property type="entry name" value="RANBD1"/>
    <property type="match status" value="4"/>
</dbReference>
<dbReference type="CDD" id="cd00835">
    <property type="entry name" value="RanBD_family"/>
    <property type="match status" value="1"/>
</dbReference>
<dbReference type="InterPro" id="IPR011990">
    <property type="entry name" value="TPR-like_helical_dom_sf"/>
</dbReference>
<protein>
    <submittedName>
        <fullName evidence="5">RanBP2-like and GRIP domain-containing protein 4</fullName>
    </submittedName>
</protein>
<feature type="compositionally biased region" description="Polar residues" evidence="3">
    <location>
        <begin position="2018"/>
        <end position="2032"/>
    </location>
</feature>
<keyword evidence="6" id="KW-1185">Reference proteome</keyword>
<dbReference type="SUPFAM" id="SSF48452">
    <property type="entry name" value="TPR-like"/>
    <property type="match status" value="1"/>
</dbReference>
<dbReference type="Gene3D" id="2.30.29.30">
    <property type="entry name" value="Pleckstrin-homology domain (PH domain)/Phosphotyrosine-binding domain (PTB)"/>
    <property type="match status" value="5"/>
</dbReference>
<dbReference type="GO" id="GO:0006913">
    <property type="term" value="P:nucleocytoplasmic transport"/>
    <property type="evidence" value="ECO:0007669"/>
    <property type="project" value="InterPro"/>
</dbReference>
<feature type="compositionally biased region" description="Low complexity" evidence="3">
    <location>
        <begin position="1718"/>
        <end position="1761"/>
    </location>
</feature>
<evidence type="ECO:0000313" key="6">
    <source>
        <dbReference type="Proteomes" id="UP000440578"/>
    </source>
</evidence>
<name>A0A6A4V4G7_AMPAM</name>
<dbReference type="CDD" id="cd13179">
    <property type="entry name" value="RanBD_RanBP1"/>
    <property type="match status" value="1"/>
</dbReference>
<feature type="compositionally biased region" description="Low complexity" evidence="3">
    <location>
        <begin position="1284"/>
        <end position="1322"/>
    </location>
</feature>
<feature type="region of interest" description="Disordered" evidence="3">
    <location>
        <begin position="2248"/>
        <end position="2376"/>
    </location>
</feature>
<comment type="caution">
    <text evidence="5">The sequence shown here is derived from an EMBL/GenBank/DDBJ whole genome shotgun (WGS) entry which is preliminary data.</text>
</comment>
<dbReference type="GO" id="GO:0005096">
    <property type="term" value="F:GTPase activator activity"/>
    <property type="evidence" value="ECO:0007669"/>
    <property type="project" value="TreeGrafter"/>
</dbReference>
<evidence type="ECO:0000256" key="1">
    <source>
        <dbReference type="ARBA" id="ARBA00022553"/>
    </source>
</evidence>
<feature type="compositionally biased region" description="Low complexity" evidence="3">
    <location>
        <begin position="2005"/>
        <end position="2016"/>
    </location>
</feature>
<sequence>MTLYTKKKDVERYVKELLSKVKTDDERKLKGFTIARMFHQVGDQRTARQYLSWYLEARPGAAPAHKLLGQVLAASGEPAAALSEFGLSLELDPHQKDLVMTGCKLLLELPASTPNANRWLEHATKYFKSDPIVLKLRQHLRDAGGGQGVSGEDVDKLLAAELAAEPTDPERHVRLAERLAVSAGQAEAARYVRRVEERRPFPRSAVWYQCVAAICQKYQSSVSAPDRQYQLLRLEALDRVVALALEERRPISEITTDLYRLDQQLLQVSRELESAGEPEQARLESAALLNHITGQLFFHMGSVLLLGAAQGVGEAGGDGSREVSDMALALFLAAQAYAPLDTVSKLYQCSSRQAVLDVWRRQAGARQVEVGWSVLAAETNSRPDHVLRVQQQFCTQKGRSRIHSRLFRSASVSGLGRADTSAFLTLPAFLETNPVAPRPADLLPLAPLYWQEHAGRLQQIVWLRLRAPSAGYQPPGSTLPLQARGDRVRDRQQLRAAAGRRGADDALPPAVAGRLCSEEQAEWWAAVHRLQGEPAGAAPVQELAALRRQLQRGLEAVRCLPGHGNSVRLVMHLAHWALQQAVSGPLDQAAAYEARAELYLRAALPLLERLQRGGADRPPKQRLFDCSEPEPEPDGAALLRDEACRLLAGVLQRRGLLQEALPLVADLPSADAAYQQGLILHQLALRPEVEDSSELLRRSLESFYLTLDRLRDPGTYLRSNAVTCLGSGSALPSREDLASQIREVEHLIAEQTAASTHVNGSCSANVTLDRSVTASRWLGLAAGGSVTSTPRRPATSGALNNSGAAASPLNLSASFGQEARPSMERLCAELQGLKVAVRSLTDQQRQQSPPAPAAGRDTWPQRSRELRDAVLADVRGALGEELPQLRRELQELRLEVAEMRKQKQQEAQAPPPQPQQPAMPPELFGFMAALTSMQRGMPPMMPMGLAPPPPAMAYPASAYQGMSLQDTSLTPAPSAPPVEPDTPSFSFRPPTAEGATSTPAKPSAPANVTVSSREPLPAAVCAAPTAPPSVIVPPEHIKPQVVTPQRPTMGLAAAAAAAATADKSPHQFQIRLPSSAQLNVTSPLGDSDKPAYTTVSTLPNIPAPQFSAVSPLQNQSRSPGRDRLDSTGSFHEDPDYEPMADFKPVVALPEEVEVRTGEEGDMPLFAARCKLFRFTEGEWKERGIGELRVLHREDDGRVRVVMRRDQTHKVCANHFLQPGMELNSMKNQPRAVIWAAKDFADEELKDERLCARFKTEEEVEKFRAAFRKGLELIKAATGKSTASKSPVKTPAAATPAKTPFGPAKTPSSASSLPAAIPSVVSAGADDNAEEDDDDDDWYETDDEETTSDEEEDEEPLRIACKPEFNFAGGTKSNSAFSFGFGGGAPAATTAPTAPSTGFRFGDKAPATTASTTFGFGFGKTTPATGASSSTDGGFKFGQAPSASTPSTTAGAAAATTGFKFGLSTATPSTPSTAASSAATPATTTGFRFGQGLTSVSFTTPTASTPAAKTSLGGFSFTTTPNIKKCEPAPAAATTTQSEAKPSFAGSGAPVFGGSPAKGADGEDADTTAEEYEPSVHFEPVVPLPELVDTKTGEESEEKLFGHRAKLYRMDTATKEWKERGIGEIKILKNADTGKCRVLMRREQVLKLCANHVIRPEMSLAPLQSSQSAWVWSANDFSEGEASQETLAVKFKTPELAQQFKEVFESCQKAAAATPVKPSAPKAAEAASSGPAPSAPPAAAFGSTAAGAAATPTNGAAAGTPSRGSFVFGSGTGPATGGQFHFSGVKPKSPVKPSRSRDASLNESAGGDDNEYYEGDEGEHLLFEPVIPLPDKVEVKTGEEDEEVLYSHRAKLYRFAKETGEWKERGLGDIKLLEHRQTHKIRLLMRREQVLKICMNHRVTPQLEMKLKDDRSVVWAATDYAEPEPHDEMFVARFKTAEVAAEFVAAVQKAQGRTVASPAKSAPAPAAAPSAPSPATPQAAPATSKPSAPVAQSPSIFGGGAGASPGSGFSFGNRFGGTPATQSTATDGPSTSFTFRLPATASATSATADSDSDEVTVVGEVQPTEEQRAAAARLQLPAGFYLYEQRPPCRGCRGCWDQMPGEARGEYTTDEGPVSSTPSSGAAVSSTTTSSAAASAPAAGAGAATPNSSFNFKAASFAFGGDQSKVGEATPKATFGFGASSAASTPFKFSLGGDANKSGSSIFGGAAAADTKTTSIFGGSSENKTTSIFGGASTSDNKTTSIFGGASSETKPASIFGGTPSSETKTTSIFGTPSVFGGKGTDKPVSLFGGATTGDNSKEGQTFGGSGTDSKPSSLFGGSASGAQPSPFGSGSSVFGSSGWPSFGSAAAKPASGESDAAAKPTTTAADTQPSSTFGLGLQSSGPIVDFAAMAAKAGQPVGAKADPSFQFSGAGAAVFGGGAAAKGGADGGGSDGEEGAGADDSAHDPHFEPIVPLPELVDVKTGEEDEKQLFCHRAILYRFNKDTSEWKERGRGDFKLLHNSSSGSYRVLLRREQVHKLACNHRVLPDMVLTRLGSSDRAWVWSAMDYADEEPKAETFAVKFKTEALANEFKAAFEAAVQKLAEAPAAEEAPGGAEEPEGAEEGEGEDEDGEYEDDDSPMFERHATLHVNTGDVWKRLGSGELQVVYDEDVYCVRVMMINEDTENPLCDVLITMQHNYLLEGSTVSWTALDYALDPPMRRTLRASLDSEEAAEELARVMNEGVEIAAGSGIGDTEEATGAAGSGAPVGDLASLVGDQPPQQLLGACDPALARALAELLAESASAPPPPPPADEE</sequence>
<dbReference type="SUPFAM" id="SSF50729">
    <property type="entry name" value="PH domain-like"/>
    <property type="match status" value="5"/>
</dbReference>
<feature type="region of interest" description="Disordered" evidence="3">
    <location>
        <begin position="1955"/>
        <end position="2032"/>
    </location>
</feature>
<feature type="domain" description="RanBD1" evidence="4">
    <location>
        <begin position="1141"/>
        <end position="1275"/>
    </location>
</feature>
<feature type="compositionally biased region" description="Polar residues" evidence="3">
    <location>
        <begin position="2258"/>
        <end position="2270"/>
    </location>
</feature>
<proteinExistence type="predicted"/>
<keyword evidence="1" id="KW-0597">Phosphoprotein</keyword>
<dbReference type="GO" id="GO:0005643">
    <property type="term" value="C:nuclear pore"/>
    <property type="evidence" value="ECO:0007669"/>
    <property type="project" value="TreeGrafter"/>
</dbReference>
<dbReference type="InterPro" id="IPR000156">
    <property type="entry name" value="Ran_bind_dom"/>
</dbReference>
<feature type="compositionally biased region" description="Acidic residues" evidence="3">
    <location>
        <begin position="2594"/>
        <end position="2616"/>
    </location>
</feature>
<dbReference type="InterPro" id="IPR045256">
    <property type="entry name" value="RanBP1_RanBD"/>
</dbReference>
<organism evidence="5 6">
    <name type="scientific">Amphibalanus amphitrite</name>
    <name type="common">Striped barnacle</name>
    <name type="synonym">Balanus amphitrite</name>
    <dbReference type="NCBI Taxonomy" id="1232801"/>
    <lineage>
        <taxon>Eukaryota</taxon>
        <taxon>Metazoa</taxon>
        <taxon>Ecdysozoa</taxon>
        <taxon>Arthropoda</taxon>
        <taxon>Crustacea</taxon>
        <taxon>Multicrustacea</taxon>
        <taxon>Cirripedia</taxon>
        <taxon>Thoracica</taxon>
        <taxon>Thoracicalcarea</taxon>
        <taxon>Balanomorpha</taxon>
        <taxon>Balanoidea</taxon>
        <taxon>Balanidae</taxon>
        <taxon>Amphibalaninae</taxon>
        <taxon>Amphibalanus</taxon>
    </lineage>
</organism>
<dbReference type="Gene3D" id="1.25.40.10">
    <property type="entry name" value="Tetratricopeptide repeat domain"/>
    <property type="match status" value="1"/>
</dbReference>
<dbReference type="InterPro" id="IPR011993">
    <property type="entry name" value="PH-like_dom_sf"/>
</dbReference>
<feature type="region of interest" description="Disordered" evidence="3">
    <location>
        <begin position="783"/>
        <end position="806"/>
    </location>
</feature>
<dbReference type="InterPro" id="IPR019734">
    <property type="entry name" value="TPR_rpt"/>
</dbReference>
<dbReference type="Proteomes" id="UP000440578">
    <property type="component" value="Unassembled WGS sequence"/>
</dbReference>
<feature type="compositionally biased region" description="Low complexity" evidence="3">
    <location>
        <begin position="2355"/>
        <end position="2367"/>
    </location>
</feature>
<dbReference type="EMBL" id="VIIS01002027">
    <property type="protein sequence ID" value="KAF0289536.1"/>
    <property type="molecule type" value="Genomic_DNA"/>
</dbReference>
<feature type="region of interest" description="Disordered" evidence="3">
    <location>
        <begin position="899"/>
        <end position="918"/>
    </location>
</feature>
<dbReference type="FunFam" id="2.30.29.30:FF:000018">
    <property type="entry name" value="E3 SUMO-protein ligase RanBP2"/>
    <property type="match status" value="4"/>
</dbReference>
<feature type="compositionally biased region" description="Basic and acidic residues" evidence="3">
    <location>
        <begin position="1119"/>
        <end position="1133"/>
    </location>
</feature>
<dbReference type="PANTHER" id="PTHR23138:SF87">
    <property type="entry name" value="E3 SUMO-PROTEIN LIGASE RANBP2"/>
    <property type="match status" value="1"/>
</dbReference>
<evidence type="ECO:0000259" key="4">
    <source>
        <dbReference type="PROSITE" id="PS50196"/>
    </source>
</evidence>
<feature type="region of interest" description="Disordered" evidence="3">
    <location>
        <begin position="1424"/>
        <end position="1449"/>
    </location>
</feature>
<feature type="compositionally biased region" description="Acidic residues" evidence="3">
    <location>
        <begin position="1805"/>
        <end position="1814"/>
    </location>
</feature>
<feature type="compositionally biased region" description="Low complexity" evidence="3">
    <location>
        <begin position="2324"/>
        <end position="2344"/>
    </location>
</feature>
<dbReference type="InterPro" id="IPR045255">
    <property type="entry name" value="RanBP1-like"/>
</dbReference>
<dbReference type="SMART" id="SM00160">
    <property type="entry name" value="RanBD"/>
    <property type="match status" value="4"/>
</dbReference>
<feature type="region of interest" description="Disordered" evidence="3">
    <location>
        <begin position="1277"/>
        <end position="1357"/>
    </location>
</feature>
<dbReference type="GO" id="GO:0005737">
    <property type="term" value="C:cytoplasm"/>
    <property type="evidence" value="ECO:0007669"/>
    <property type="project" value="TreeGrafter"/>
</dbReference>
<evidence type="ECO:0000313" key="5">
    <source>
        <dbReference type="EMBL" id="KAF0289536.1"/>
    </source>
</evidence>
<feature type="region of interest" description="Disordered" evidence="3">
    <location>
        <begin position="840"/>
        <end position="862"/>
    </location>
</feature>
<feature type="compositionally biased region" description="Low complexity" evidence="3">
    <location>
        <begin position="2111"/>
        <end position="2127"/>
    </location>
</feature>
<feature type="region of interest" description="Disordered" evidence="3">
    <location>
        <begin position="966"/>
        <end position="1010"/>
    </location>
</feature>
<feature type="compositionally biased region" description="Low complexity" evidence="3">
    <location>
        <begin position="796"/>
        <end position="806"/>
    </location>
</feature>
<feature type="region of interest" description="Disordered" evidence="3">
    <location>
        <begin position="1713"/>
        <end position="1814"/>
    </location>
</feature>
<feature type="compositionally biased region" description="Polar residues" evidence="3">
    <location>
        <begin position="1107"/>
        <end position="1118"/>
    </location>
</feature>
<feature type="compositionally biased region" description="Low complexity" evidence="3">
    <location>
        <begin position="995"/>
        <end position="1006"/>
    </location>
</feature>
<feature type="region of interest" description="Disordered" evidence="3">
    <location>
        <begin position="2420"/>
        <end position="2441"/>
    </location>
</feature>
<feature type="compositionally biased region" description="Low complexity" evidence="3">
    <location>
        <begin position="1955"/>
        <end position="1969"/>
    </location>
</feature>
<feature type="repeat" description="TPR" evidence="2">
    <location>
        <begin position="62"/>
        <end position="95"/>
    </location>
</feature>
<feature type="region of interest" description="Disordered" evidence="3">
    <location>
        <begin position="2582"/>
        <end position="2616"/>
    </location>
</feature>
<feature type="compositionally biased region" description="Pro residues" evidence="3">
    <location>
        <begin position="909"/>
        <end position="918"/>
    </location>
</feature>
<feature type="compositionally biased region" description="Acidic residues" evidence="3">
    <location>
        <begin position="1326"/>
        <end position="1354"/>
    </location>
</feature>
<reference evidence="5 6" key="1">
    <citation type="submission" date="2019-07" db="EMBL/GenBank/DDBJ databases">
        <title>Draft genome assembly of a fouling barnacle, Amphibalanus amphitrite (Darwin, 1854): The first reference genome for Thecostraca.</title>
        <authorList>
            <person name="Kim W."/>
        </authorList>
    </citation>
    <scope>NUCLEOTIDE SEQUENCE [LARGE SCALE GENOMIC DNA]</scope>
    <source>
        <strain evidence="5">SNU_AA5</strain>
        <tissue evidence="5">Soma without cirri and trophi</tissue>
    </source>
</reference>
<dbReference type="PROSITE" id="PS50005">
    <property type="entry name" value="TPR"/>
    <property type="match status" value="1"/>
</dbReference>
<feature type="domain" description="RanBD1" evidence="4">
    <location>
        <begin position="2446"/>
        <end position="2582"/>
    </location>
</feature>
<dbReference type="Pfam" id="PF00638">
    <property type="entry name" value="Ran_BP1"/>
    <property type="match status" value="4"/>
</dbReference>
<feature type="region of interest" description="Disordered" evidence="3">
    <location>
        <begin position="1078"/>
        <end position="1138"/>
    </location>
</feature>
<dbReference type="PANTHER" id="PTHR23138">
    <property type="entry name" value="RAN BINDING PROTEIN"/>
    <property type="match status" value="1"/>
</dbReference>
<feature type="region of interest" description="Disordered" evidence="3">
    <location>
        <begin position="2103"/>
        <end position="2127"/>
    </location>
</feature>